<dbReference type="Pfam" id="PF00534">
    <property type="entry name" value="Glycos_transf_1"/>
    <property type="match status" value="1"/>
</dbReference>
<feature type="domain" description="Glycosyl transferase family 1" evidence="1">
    <location>
        <begin position="189"/>
        <end position="353"/>
    </location>
</feature>
<keyword evidence="4" id="KW-1185">Reference proteome</keyword>
<dbReference type="Pfam" id="PF13439">
    <property type="entry name" value="Glyco_transf_4"/>
    <property type="match status" value="1"/>
</dbReference>
<dbReference type="PANTHER" id="PTHR45947:SF3">
    <property type="entry name" value="SULFOQUINOVOSYL TRANSFERASE SQD2"/>
    <property type="match status" value="1"/>
</dbReference>
<evidence type="ECO:0000259" key="1">
    <source>
        <dbReference type="Pfam" id="PF00534"/>
    </source>
</evidence>
<dbReference type="InterPro" id="IPR050194">
    <property type="entry name" value="Glycosyltransferase_grp1"/>
</dbReference>
<proteinExistence type="predicted"/>
<dbReference type="RefSeq" id="WP_354510543.1">
    <property type="nucleotide sequence ID" value="NZ_JBEPMO010000022.1"/>
</dbReference>
<sequence length="375" mass="42869">MPKPKIITSVINNYEGDQRVQKVCGSLQKFGFDLEVVATTVRGNPKHSFSYPVHVLNIKRQAGMGLYAEFNWKLFWKLLKITSKKDILLANDVDALLPNYLVSKIKGVPLVFDSHEIFSEAPTLHNRPFRKKVWKSIESFILPKVKYFYTVSNGYANWFEKEYGKKAVIIRNVPTISPNLDSEIKVQLPEIKPGEKVLIYQGVINFSRGIDKMIEAMQFVENAQLWIIGNGPKKAEFESLSEKLQVNHKVKFLGSVPPSQLKLITPKADLGLSLEEDYGISYRYALPNKIFDYTHAGIPILGTYLPEIKETIEEFGIGKTISKHDPKEISELIHIMLAEGKEPYQENLTKAANEFNWENEEDKLRGIYSDFKVEI</sequence>
<dbReference type="InterPro" id="IPR028098">
    <property type="entry name" value="Glyco_trans_4-like_N"/>
</dbReference>
<dbReference type="SUPFAM" id="SSF53756">
    <property type="entry name" value="UDP-Glycosyltransferase/glycogen phosphorylase"/>
    <property type="match status" value="1"/>
</dbReference>
<name>A0ABV2LWG5_9FLAO</name>
<dbReference type="InterPro" id="IPR001296">
    <property type="entry name" value="Glyco_trans_1"/>
</dbReference>
<organism evidence="3 4">
    <name type="scientific">Moheibacter stercoris</name>
    <dbReference type="NCBI Taxonomy" id="1628251"/>
    <lineage>
        <taxon>Bacteria</taxon>
        <taxon>Pseudomonadati</taxon>
        <taxon>Bacteroidota</taxon>
        <taxon>Flavobacteriia</taxon>
        <taxon>Flavobacteriales</taxon>
        <taxon>Weeksellaceae</taxon>
        <taxon>Moheibacter</taxon>
    </lineage>
</organism>
<protein>
    <submittedName>
        <fullName evidence="3">Glycosyltransferase involved in cell wall biosynthesis</fullName>
    </submittedName>
</protein>
<accession>A0ABV2LWG5</accession>
<dbReference type="Proteomes" id="UP001549146">
    <property type="component" value="Unassembled WGS sequence"/>
</dbReference>
<evidence type="ECO:0000313" key="4">
    <source>
        <dbReference type="Proteomes" id="UP001549146"/>
    </source>
</evidence>
<comment type="caution">
    <text evidence="3">The sequence shown here is derived from an EMBL/GenBank/DDBJ whole genome shotgun (WGS) entry which is preliminary data.</text>
</comment>
<gene>
    <name evidence="3" type="ORF">ABID46_002481</name>
</gene>
<reference evidence="3 4" key="1">
    <citation type="submission" date="2024-06" db="EMBL/GenBank/DDBJ databases">
        <title>Genomic Encyclopedia of Type Strains, Phase IV (KMG-IV): sequencing the most valuable type-strain genomes for metagenomic binning, comparative biology and taxonomic classification.</title>
        <authorList>
            <person name="Goeker M."/>
        </authorList>
    </citation>
    <scope>NUCLEOTIDE SEQUENCE [LARGE SCALE GENOMIC DNA]</scope>
    <source>
        <strain evidence="3 4">DSM 29388</strain>
    </source>
</reference>
<dbReference type="Gene3D" id="3.40.50.2000">
    <property type="entry name" value="Glycogen Phosphorylase B"/>
    <property type="match status" value="2"/>
</dbReference>
<evidence type="ECO:0000259" key="2">
    <source>
        <dbReference type="Pfam" id="PF13439"/>
    </source>
</evidence>
<dbReference type="PANTHER" id="PTHR45947">
    <property type="entry name" value="SULFOQUINOVOSYL TRANSFERASE SQD2"/>
    <property type="match status" value="1"/>
</dbReference>
<feature type="domain" description="Glycosyltransferase subfamily 4-like N-terminal" evidence="2">
    <location>
        <begin position="20"/>
        <end position="172"/>
    </location>
</feature>
<evidence type="ECO:0000313" key="3">
    <source>
        <dbReference type="EMBL" id="MET3732890.1"/>
    </source>
</evidence>
<dbReference type="EMBL" id="JBEPMO010000022">
    <property type="protein sequence ID" value="MET3732890.1"/>
    <property type="molecule type" value="Genomic_DNA"/>
</dbReference>